<dbReference type="Pfam" id="PF13923">
    <property type="entry name" value="zf-C3HC4_2"/>
    <property type="match status" value="1"/>
</dbReference>
<dbReference type="GO" id="GO:0008270">
    <property type="term" value="F:zinc ion binding"/>
    <property type="evidence" value="ECO:0007669"/>
    <property type="project" value="UniProtKB-KW"/>
</dbReference>
<dbReference type="InterPro" id="IPR036987">
    <property type="entry name" value="SRA-YDG_sf"/>
</dbReference>
<sequence>MEGLCIHCKTKPEEEESVDCVLCNATWHDTCLFNLREMYEFTESDWGCPDCNDKNNPNQQGAVAAATATAEGINMLGTAPPNNSSTSSSSGDTMVAKILAIQADPSLTEEEKARKRQELLGGNEKGKGKEETVALTAASGDENFNCCICFNVLDRPVSTPCGHNLCLNCFVQSLKKSGKRNCPVCRNLIPTEMAKQPRINVTLVIAIRSAKMSWNRRHLNQGPSTDYVRNEDKPDEAYTTERAKKGGMANAKSGKIFVNVKNDHFGPILAEHDLKRNLGVEVGETWGNRLECRQWGVHFPQIKGIAGQKDQGAQSVILSGGYEDDEDHGEWFLYTGRHV</sequence>
<accession>A0A1R3G2P7</accession>
<evidence type="ECO:0000313" key="12">
    <source>
        <dbReference type="Proteomes" id="UP000187203"/>
    </source>
</evidence>
<keyword evidence="12" id="KW-1185">Reference proteome</keyword>
<dbReference type="Proteomes" id="UP000187203">
    <property type="component" value="Unassembled WGS sequence"/>
</dbReference>
<dbReference type="GO" id="GO:0005634">
    <property type="term" value="C:nucleus"/>
    <property type="evidence" value="ECO:0007669"/>
    <property type="project" value="UniProtKB-SubCell"/>
</dbReference>
<dbReference type="SMART" id="SM00466">
    <property type="entry name" value="SRA"/>
    <property type="match status" value="1"/>
</dbReference>
<organism evidence="11 12">
    <name type="scientific">Corchorus olitorius</name>
    <dbReference type="NCBI Taxonomy" id="93759"/>
    <lineage>
        <taxon>Eukaryota</taxon>
        <taxon>Viridiplantae</taxon>
        <taxon>Streptophyta</taxon>
        <taxon>Embryophyta</taxon>
        <taxon>Tracheophyta</taxon>
        <taxon>Spermatophyta</taxon>
        <taxon>Magnoliopsida</taxon>
        <taxon>eudicotyledons</taxon>
        <taxon>Gunneridae</taxon>
        <taxon>Pentapetalae</taxon>
        <taxon>rosids</taxon>
        <taxon>malvids</taxon>
        <taxon>Malvales</taxon>
        <taxon>Malvaceae</taxon>
        <taxon>Grewioideae</taxon>
        <taxon>Apeibeae</taxon>
        <taxon>Corchorus</taxon>
    </lineage>
</organism>
<feature type="compositionally biased region" description="Basic and acidic residues" evidence="8">
    <location>
        <begin position="109"/>
        <end position="129"/>
    </location>
</feature>
<name>A0A1R3G2P7_9ROSI</name>
<evidence type="ECO:0000256" key="5">
    <source>
        <dbReference type="ARBA" id="ARBA00023242"/>
    </source>
</evidence>
<keyword evidence="1" id="KW-0479">Metal-binding</keyword>
<reference evidence="12" key="1">
    <citation type="submission" date="2013-09" db="EMBL/GenBank/DDBJ databases">
        <title>Corchorus olitorius genome sequencing.</title>
        <authorList>
            <person name="Alam M."/>
            <person name="Haque M.S."/>
            <person name="Islam M.S."/>
            <person name="Emdad E.M."/>
            <person name="Islam M.M."/>
            <person name="Ahmed B."/>
            <person name="Halim A."/>
            <person name="Hossen Q.M.M."/>
            <person name="Hossain M.Z."/>
            <person name="Ahmed R."/>
            <person name="Khan M.M."/>
            <person name="Islam R."/>
            <person name="Rashid M.M."/>
            <person name="Khan S.A."/>
            <person name="Rahman M.S."/>
            <person name="Alam M."/>
            <person name="Yahiya A.S."/>
            <person name="Khan M.S."/>
            <person name="Azam M.S."/>
            <person name="Haque T."/>
            <person name="Lashkar M.Z.H."/>
            <person name="Akhand A.I."/>
            <person name="Morshed G."/>
            <person name="Roy S."/>
            <person name="Uddin K.S."/>
            <person name="Rabeya T."/>
            <person name="Hossain A.S."/>
            <person name="Chowdhury A."/>
            <person name="Snigdha A.R."/>
            <person name="Mortoza M.S."/>
            <person name="Matin S.A."/>
            <person name="Hoque S.M.E."/>
            <person name="Islam M.K."/>
            <person name="Roy D.K."/>
            <person name="Haider R."/>
            <person name="Moosa M.M."/>
            <person name="Elias S.M."/>
            <person name="Hasan A.M."/>
            <person name="Jahan S."/>
            <person name="Shafiuddin M."/>
            <person name="Mahmood N."/>
            <person name="Shommy N.S."/>
        </authorList>
    </citation>
    <scope>NUCLEOTIDE SEQUENCE [LARGE SCALE GENOMIC DNA]</scope>
    <source>
        <strain evidence="12">cv. O-4</strain>
    </source>
</reference>
<dbReference type="InterPro" id="IPR019786">
    <property type="entry name" value="Zinc_finger_PHD-type_CS"/>
</dbReference>
<feature type="domain" description="RING-type" evidence="9">
    <location>
        <begin position="146"/>
        <end position="186"/>
    </location>
</feature>
<comment type="caution">
    <text evidence="11">The sequence shown here is derived from an EMBL/GenBank/DDBJ whole genome shotgun (WGS) entry which is preliminary data.</text>
</comment>
<evidence type="ECO:0000256" key="8">
    <source>
        <dbReference type="SAM" id="MobiDB-lite"/>
    </source>
</evidence>
<dbReference type="GO" id="GO:0016567">
    <property type="term" value="P:protein ubiquitination"/>
    <property type="evidence" value="ECO:0007669"/>
    <property type="project" value="TreeGrafter"/>
</dbReference>
<dbReference type="InterPro" id="IPR001841">
    <property type="entry name" value="Znf_RING"/>
</dbReference>
<dbReference type="Pfam" id="PF02182">
    <property type="entry name" value="SAD_SRA"/>
    <property type="match status" value="1"/>
</dbReference>
<dbReference type="InterPro" id="IPR003105">
    <property type="entry name" value="SRA_YDG"/>
</dbReference>
<dbReference type="InterPro" id="IPR011011">
    <property type="entry name" value="Znf_FYVE_PHD"/>
</dbReference>
<evidence type="ECO:0000313" key="11">
    <source>
        <dbReference type="EMBL" id="OMO52339.1"/>
    </source>
</evidence>
<dbReference type="PROSITE" id="PS50089">
    <property type="entry name" value="ZF_RING_2"/>
    <property type="match status" value="1"/>
</dbReference>
<dbReference type="STRING" id="93759.A0A1R3G2P7"/>
<evidence type="ECO:0000256" key="3">
    <source>
        <dbReference type="ARBA" id="ARBA00022833"/>
    </source>
</evidence>
<dbReference type="InterPro" id="IPR045134">
    <property type="entry name" value="UHRF1/2-like"/>
</dbReference>
<evidence type="ECO:0000259" key="10">
    <source>
        <dbReference type="PROSITE" id="PS51015"/>
    </source>
</evidence>
<dbReference type="SUPFAM" id="SSF88697">
    <property type="entry name" value="PUA domain-like"/>
    <property type="match status" value="1"/>
</dbReference>
<keyword evidence="2 6" id="KW-0863">Zinc-finger</keyword>
<keyword evidence="4" id="KW-0238">DNA-binding</keyword>
<evidence type="ECO:0000256" key="1">
    <source>
        <dbReference type="ARBA" id="ARBA00022723"/>
    </source>
</evidence>
<dbReference type="SUPFAM" id="SSF57850">
    <property type="entry name" value="RING/U-box"/>
    <property type="match status" value="1"/>
</dbReference>
<dbReference type="PANTHER" id="PTHR14140:SF35">
    <property type="entry name" value="RING-TYPE E3 UBIQUITIN TRANSFERASE"/>
    <property type="match status" value="1"/>
</dbReference>
<protein>
    <submittedName>
        <fullName evidence="11">Zinc finger, RING-type</fullName>
    </submittedName>
</protein>
<dbReference type="GO" id="GO:0044027">
    <property type="term" value="P:negative regulation of gene expression via chromosomal CpG island methylation"/>
    <property type="evidence" value="ECO:0007669"/>
    <property type="project" value="TreeGrafter"/>
</dbReference>
<dbReference type="GO" id="GO:0003677">
    <property type="term" value="F:DNA binding"/>
    <property type="evidence" value="ECO:0007669"/>
    <property type="project" value="UniProtKB-KW"/>
</dbReference>
<dbReference type="GO" id="GO:0061630">
    <property type="term" value="F:ubiquitin protein ligase activity"/>
    <property type="evidence" value="ECO:0007669"/>
    <property type="project" value="TreeGrafter"/>
</dbReference>
<keyword evidence="3" id="KW-0862">Zinc</keyword>
<dbReference type="EMBL" id="AWUE01023870">
    <property type="protein sequence ID" value="OMO52339.1"/>
    <property type="molecule type" value="Genomic_DNA"/>
</dbReference>
<proteinExistence type="predicted"/>
<evidence type="ECO:0000259" key="9">
    <source>
        <dbReference type="PROSITE" id="PS50089"/>
    </source>
</evidence>
<comment type="subcellular location">
    <subcellularLocation>
        <location evidence="7">Nucleus</location>
    </subcellularLocation>
</comment>
<dbReference type="SUPFAM" id="SSF57903">
    <property type="entry name" value="FYVE/PHD zinc finger"/>
    <property type="match status" value="1"/>
</dbReference>
<evidence type="ECO:0000256" key="4">
    <source>
        <dbReference type="ARBA" id="ARBA00023125"/>
    </source>
</evidence>
<feature type="region of interest" description="Disordered" evidence="8">
    <location>
        <begin position="106"/>
        <end position="129"/>
    </location>
</feature>
<dbReference type="Gene3D" id="3.30.40.10">
    <property type="entry name" value="Zinc/RING finger domain, C3HC4 (zinc finger)"/>
    <property type="match status" value="2"/>
</dbReference>
<dbReference type="PANTHER" id="PTHR14140">
    <property type="entry name" value="E3 UBIQUITIN-PROTEIN LIGASE UHRF-RELATED"/>
    <property type="match status" value="1"/>
</dbReference>
<dbReference type="InterPro" id="IPR015947">
    <property type="entry name" value="PUA-like_sf"/>
</dbReference>
<dbReference type="SMART" id="SM00184">
    <property type="entry name" value="RING"/>
    <property type="match status" value="2"/>
</dbReference>
<evidence type="ECO:0000256" key="2">
    <source>
        <dbReference type="ARBA" id="ARBA00022771"/>
    </source>
</evidence>
<dbReference type="AlphaFoldDB" id="A0A1R3G2P7"/>
<dbReference type="InterPro" id="IPR013083">
    <property type="entry name" value="Znf_RING/FYVE/PHD"/>
</dbReference>
<gene>
    <name evidence="11" type="ORF">COLO4_37260</name>
</gene>
<dbReference type="Gene3D" id="2.30.280.10">
    <property type="entry name" value="SRA-YDG"/>
    <property type="match status" value="1"/>
</dbReference>
<dbReference type="PROSITE" id="PS51015">
    <property type="entry name" value="YDG"/>
    <property type="match status" value="1"/>
</dbReference>
<dbReference type="OrthoDB" id="2270193at2759"/>
<evidence type="ECO:0000256" key="7">
    <source>
        <dbReference type="PROSITE-ProRule" id="PRU00358"/>
    </source>
</evidence>
<feature type="domain" description="YDG" evidence="10">
    <location>
        <begin position="275"/>
        <end position="339"/>
    </location>
</feature>
<keyword evidence="5 7" id="KW-0539">Nucleus</keyword>
<evidence type="ECO:0000256" key="6">
    <source>
        <dbReference type="PROSITE-ProRule" id="PRU00175"/>
    </source>
</evidence>
<dbReference type="PROSITE" id="PS01359">
    <property type="entry name" value="ZF_PHD_1"/>
    <property type="match status" value="1"/>
</dbReference>